<comment type="catalytic activity">
    <reaction evidence="7">
        <text>a 2'-deoxycytidine in DNA + S-adenosyl-L-methionine = a 5-methyl-2'-deoxycytidine in DNA + S-adenosyl-L-homocysteine + H(+)</text>
        <dbReference type="Rhea" id="RHEA:13681"/>
        <dbReference type="Rhea" id="RHEA-COMP:11369"/>
        <dbReference type="Rhea" id="RHEA-COMP:11370"/>
        <dbReference type="ChEBI" id="CHEBI:15378"/>
        <dbReference type="ChEBI" id="CHEBI:57856"/>
        <dbReference type="ChEBI" id="CHEBI:59789"/>
        <dbReference type="ChEBI" id="CHEBI:85452"/>
        <dbReference type="ChEBI" id="CHEBI:85454"/>
        <dbReference type="EC" id="2.1.1.37"/>
    </reaction>
</comment>
<evidence type="ECO:0000256" key="7">
    <source>
        <dbReference type="RuleBase" id="RU000417"/>
    </source>
</evidence>
<dbReference type="PANTHER" id="PTHR10629">
    <property type="entry name" value="CYTOSINE-SPECIFIC METHYLTRANSFERASE"/>
    <property type="match status" value="1"/>
</dbReference>
<dbReference type="EC" id="2.1.1.37" evidence="7"/>
<evidence type="ECO:0000313" key="9">
    <source>
        <dbReference type="Proteomes" id="UP000238836"/>
    </source>
</evidence>
<dbReference type="InterPro" id="IPR050390">
    <property type="entry name" value="C5-Methyltransferase"/>
</dbReference>
<organism evidence="8 9">
    <name type="scientific">Laceyella sediminis</name>
    <dbReference type="NCBI Taxonomy" id="573074"/>
    <lineage>
        <taxon>Bacteria</taxon>
        <taxon>Bacillati</taxon>
        <taxon>Bacillota</taxon>
        <taxon>Bacilli</taxon>
        <taxon>Bacillales</taxon>
        <taxon>Thermoactinomycetaceae</taxon>
        <taxon>Laceyella</taxon>
    </lineage>
</organism>
<dbReference type="InterPro" id="IPR001525">
    <property type="entry name" value="C5_MeTfrase"/>
</dbReference>
<feature type="active site" evidence="5">
    <location>
        <position position="82"/>
    </location>
</feature>
<protein>
    <recommendedName>
        <fullName evidence="7">Cytosine-specific methyltransferase</fullName>
        <ecNumber evidence="7">2.1.1.37</ecNumber>
    </recommendedName>
</protein>
<reference evidence="8 9" key="1">
    <citation type="submission" date="2018-03" db="EMBL/GenBank/DDBJ databases">
        <title>Genomic Encyclopedia of Archaeal and Bacterial Type Strains, Phase II (KMG-II): from individual species to whole genera.</title>
        <authorList>
            <person name="Goeker M."/>
        </authorList>
    </citation>
    <scope>NUCLEOTIDE SEQUENCE [LARGE SCALE GENOMIC DNA]</scope>
    <source>
        <strain evidence="8 9">RHA1</strain>
    </source>
</reference>
<evidence type="ECO:0000256" key="4">
    <source>
        <dbReference type="ARBA" id="ARBA00022747"/>
    </source>
</evidence>
<comment type="caution">
    <text evidence="8">The sequence shown here is derived from an EMBL/GenBank/DDBJ whole genome shotgun (WGS) entry which is preliminary data.</text>
</comment>
<dbReference type="Proteomes" id="UP000238836">
    <property type="component" value="Unassembled WGS sequence"/>
</dbReference>
<name>A0ABX5EL13_9BACL</name>
<evidence type="ECO:0000313" key="8">
    <source>
        <dbReference type="EMBL" id="PRZ12620.1"/>
    </source>
</evidence>
<sequence length="367" mass="40953">MPIAISFFTGAGGLDIGIHQAGFDIKLSVELEKIYCSTLKSNYPDMNVRQGDIMEYNKSRIYKEANLNTTDEVDLIFGGSPCQSFSTAGKRQAFADPRGQAMLKFADIVNEVKPKFFLLENVRGLLSAALKHRPISQRGEGFAPLSNEETPGSALAHLLKQFINYDVKVKLLNAADYGVPQKRERVFIVGTRKDLKINYEFPEPTHSEKGDLYTKPWITVGDVLKSLKIKHHHYMPYSPERLKYMKMIPQGGGNWRDLPKTVVEDAMGGAYNSGGGKVGFFRRINIDKPSPTLLTVPVQKSTNLGHPFEDRPLSIEEYLAIQGFPLNYVVKGSLSQQYTQIGNAVPIKLAKVLGLSIINKLKVYELV</sequence>
<keyword evidence="2 5" id="KW-0808">Transferase</keyword>
<accession>A0ABX5EL13</accession>
<keyword evidence="9" id="KW-1185">Reference proteome</keyword>
<dbReference type="PROSITE" id="PS51679">
    <property type="entry name" value="SAM_MT_C5"/>
    <property type="match status" value="1"/>
</dbReference>
<dbReference type="Pfam" id="PF00145">
    <property type="entry name" value="DNA_methylase"/>
    <property type="match status" value="1"/>
</dbReference>
<dbReference type="EMBL" id="PVTZ01000012">
    <property type="protein sequence ID" value="PRZ12620.1"/>
    <property type="molecule type" value="Genomic_DNA"/>
</dbReference>
<evidence type="ECO:0000256" key="6">
    <source>
        <dbReference type="RuleBase" id="RU000416"/>
    </source>
</evidence>
<dbReference type="NCBIfam" id="TIGR00675">
    <property type="entry name" value="dcm"/>
    <property type="match status" value="1"/>
</dbReference>
<gene>
    <name evidence="8" type="ORF">CLV36_11216</name>
</gene>
<evidence type="ECO:0000256" key="5">
    <source>
        <dbReference type="PROSITE-ProRule" id="PRU01016"/>
    </source>
</evidence>
<dbReference type="PRINTS" id="PR00105">
    <property type="entry name" value="C5METTRFRASE"/>
</dbReference>
<keyword evidence="3 5" id="KW-0949">S-adenosyl-L-methionine</keyword>
<dbReference type="PROSITE" id="PS00095">
    <property type="entry name" value="C5_MTASE_2"/>
    <property type="match status" value="1"/>
</dbReference>
<keyword evidence="1 5" id="KW-0489">Methyltransferase</keyword>
<dbReference type="SUPFAM" id="SSF53335">
    <property type="entry name" value="S-adenosyl-L-methionine-dependent methyltransferases"/>
    <property type="match status" value="1"/>
</dbReference>
<comment type="similarity">
    <text evidence="5 6">Belongs to the class I-like SAM-binding methyltransferase superfamily. C5-methyltransferase family.</text>
</comment>
<dbReference type="Gene3D" id="3.90.120.10">
    <property type="entry name" value="DNA Methylase, subunit A, domain 2"/>
    <property type="match status" value="1"/>
</dbReference>
<dbReference type="InterPro" id="IPR031303">
    <property type="entry name" value="C5_meth_CS"/>
</dbReference>
<evidence type="ECO:0000256" key="1">
    <source>
        <dbReference type="ARBA" id="ARBA00022603"/>
    </source>
</evidence>
<evidence type="ECO:0000256" key="2">
    <source>
        <dbReference type="ARBA" id="ARBA00022679"/>
    </source>
</evidence>
<keyword evidence="4" id="KW-0680">Restriction system</keyword>
<dbReference type="PROSITE" id="PS00094">
    <property type="entry name" value="C5_MTASE_1"/>
    <property type="match status" value="1"/>
</dbReference>
<evidence type="ECO:0000256" key="3">
    <source>
        <dbReference type="ARBA" id="ARBA00022691"/>
    </source>
</evidence>
<dbReference type="InterPro" id="IPR018117">
    <property type="entry name" value="C5_DNA_meth_AS"/>
</dbReference>
<proteinExistence type="inferred from homology"/>
<dbReference type="InterPro" id="IPR029063">
    <property type="entry name" value="SAM-dependent_MTases_sf"/>
</dbReference>
<dbReference type="PANTHER" id="PTHR10629:SF52">
    <property type="entry name" value="DNA (CYTOSINE-5)-METHYLTRANSFERASE 1"/>
    <property type="match status" value="1"/>
</dbReference>
<dbReference type="RefSeq" id="WP_106342977.1">
    <property type="nucleotide sequence ID" value="NZ_PVTZ01000012.1"/>
</dbReference>
<dbReference type="Gene3D" id="3.40.50.150">
    <property type="entry name" value="Vaccinia Virus protein VP39"/>
    <property type="match status" value="1"/>
</dbReference>